<feature type="transmembrane region" description="Helical" evidence="1">
    <location>
        <begin position="293"/>
        <end position="315"/>
    </location>
</feature>
<comment type="caution">
    <text evidence="4">The sequence shown here is derived from an EMBL/GenBank/DDBJ whole genome shotgun (WGS) entry which is preliminary data.</text>
</comment>
<feature type="domain" description="Nose resistant-to-fluoxetine protein N-terminal" evidence="3">
    <location>
        <begin position="63"/>
        <end position="182"/>
    </location>
</feature>
<feature type="transmembrane region" description="Helical" evidence="1">
    <location>
        <begin position="341"/>
        <end position="362"/>
    </location>
</feature>
<evidence type="ECO:0000313" key="5">
    <source>
        <dbReference type="Proteomes" id="UP001566132"/>
    </source>
</evidence>
<dbReference type="SMART" id="SM00703">
    <property type="entry name" value="NRF"/>
    <property type="match status" value="1"/>
</dbReference>
<evidence type="ECO:0000256" key="2">
    <source>
        <dbReference type="SAM" id="SignalP"/>
    </source>
</evidence>
<evidence type="ECO:0000313" key="4">
    <source>
        <dbReference type="EMBL" id="KAL1514139.1"/>
    </source>
</evidence>
<dbReference type="PANTHER" id="PTHR11161:SF72">
    <property type="entry name" value="FI21449P1"/>
    <property type="match status" value="1"/>
</dbReference>
<accession>A0ABD1FCT7</accession>
<feature type="transmembrane region" description="Helical" evidence="1">
    <location>
        <begin position="605"/>
        <end position="628"/>
    </location>
</feature>
<feature type="transmembrane region" description="Helical" evidence="1">
    <location>
        <begin position="572"/>
        <end position="593"/>
    </location>
</feature>
<feature type="transmembrane region" description="Helical" evidence="1">
    <location>
        <begin position="499"/>
        <end position="516"/>
    </location>
</feature>
<feature type="transmembrane region" description="Helical" evidence="1">
    <location>
        <begin position="193"/>
        <end position="217"/>
    </location>
</feature>
<dbReference type="EMBL" id="JBDJPC010000002">
    <property type="protein sequence ID" value="KAL1514139.1"/>
    <property type="molecule type" value="Genomic_DNA"/>
</dbReference>
<dbReference type="Proteomes" id="UP001566132">
    <property type="component" value="Unassembled WGS sequence"/>
</dbReference>
<feature type="transmembrane region" description="Helical" evidence="1">
    <location>
        <begin position="435"/>
        <end position="455"/>
    </location>
</feature>
<dbReference type="PANTHER" id="PTHR11161">
    <property type="entry name" value="O-ACYLTRANSFERASE"/>
    <property type="match status" value="1"/>
</dbReference>
<keyword evidence="1" id="KW-0812">Transmembrane</keyword>
<protein>
    <recommendedName>
        <fullName evidence="3">Nose resistant-to-fluoxetine protein N-terminal domain-containing protein</fullName>
    </recommendedName>
</protein>
<dbReference type="InterPro" id="IPR002656">
    <property type="entry name" value="Acyl_transf_3_dom"/>
</dbReference>
<keyword evidence="5" id="KW-1185">Reference proteome</keyword>
<evidence type="ECO:0000259" key="3">
    <source>
        <dbReference type="SMART" id="SM00703"/>
    </source>
</evidence>
<sequence length="642" mass="73717">MAKIFNFLAALLSLFPLVNCQKEVLDLISDVNVNDLNQLMESSTSILEEVERICTVVKNSTLDNICLKQLDIICDNDEFRIRMIDANSKFPYTGLLTKTRLDLGNYDECINLDLTRNGTRVLGKNCLAGLIIPTTSVINSNSIENAFKLSTCIPDQCTAQYLLNLTNLSYIYPLFNDYSCSTKNTTQIRSWDYYVVSVVIWTILGLVVSATLYDFYYDKENTNLIFKAFSIGQNAPKLFKYNNKNGGEVQAIHGLRVISMMWIVLAHSCDMFPHSPLINEAYTHNFVESWSSYYVSTAYLAVDTFFFISGFLLSYQYLKKKQQSSLGSHLKTLPVMIIHRYIRLTPVALLAFLCLTSIFLYIGDGPLYHEMILAERENCLNYWWSYFTYLQNYVNYKEVCIVSTWYLSADWQLFLISPIILIPVAILVKRHFKYVMISMGILNLLFTIVPVILKLQLKDFDNYYETHVRLNDYFIGFALGIFMRAKNDGKIHIPLKKNILFWALALVTMLSTSVLYKETQVLEFQYKDLSYNSYCTILRTFWCLSLSWVLFACHFGYGGFINSMLGHPLIRILSRLTYCIYIIHVGPTIYLFASMRSPVYFSKAAALSFSLSVYVISVFLAVIVSLALESPIISLEKHFLGT</sequence>
<dbReference type="InterPro" id="IPR052728">
    <property type="entry name" value="O2_lipid_transport_reg"/>
</dbReference>
<dbReference type="Pfam" id="PF20146">
    <property type="entry name" value="NRF"/>
    <property type="match status" value="1"/>
</dbReference>
<reference evidence="4 5" key="1">
    <citation type="submission" date="2024-05" db="EMBL/GenBank/DDBJ databases">
        <title>Genetic variation in Jamaican populations of the coffee berry borer (Hypothenemus hampei).</title>
        <authorList>
            <person name="Errbii M."/>
            <person name="Myrie A."/>
        </authorList>
    </citation>
    <scope>NUCLEOTIDE SEQUENCE [LARGE SCALE GENOMIC DNA]</scope>
    <source>
        <strain evidence="4">JA-Hopewell-2020-01-JO</strain>
        <tissue evidence="4">Whole body</tissue>
    </source>
</reference>
<dbReference type="Pfam" id="PF01757">
    <property type="entry name" value="Acyl_transf_3"/>
    <property type="match status" value="1"/>
</dbReference>
<feature type="transmembrane region" description="Helical" evidence="1">
    <location>
        <begin position="411"/>
        <end position="428"/>
    </location>
</feature>
<feature type="signal peptide" evidence="2">
    <location>
        <begin position="1"/>
        <end position="20"/>
    </location>
</feature>
<evidence type="ECO:0000256" key="1">
    <source>
        <dbReference type="SAM" id="Phobius"/>
    </source>
</evidence>
<keyword evidence="1" id="KW-0472">Membrane</keyword>
<gene>
    <name evidence="4" type="ORF">ABEB36_003447</name>
</gene>
<proteinExistence type="predicted"/>
<dbReference type="InterPro" id="IPR006621">
    <property type="entry name" value="Nose-resist-to-fluoxetine_N"/>
</dbReference>
<keyword evidence="1" id="KW-1133">Transmembrane helix</keyword>
<organism evidence="4 5">
    <name type="scientific">Hypothenemus hampei</name>
    <name type="common">Coffee berry borer</name>
    <dbReference type="NCBI Taxonomy" id="57062"/>
    <lineage>
        <taxon>Eukaryota</taxon>
        <taxon>Metazoa</taxon>
        <taxon>Ecdysozoa</taxon>
        <taxon>Arthropoda</taxon>
        <taxon>Hexapoda</taxon>
        <taxon>Insecta</taxon>
        <taxon>Pterygota</taxon>
        <taxon>Neoptera</taxon>
        <taxon>Endopterygota</taxon>
        <taxon>Coleoptera</taxon>
        <taxon>Polyphaga</taxon>
        <taxon>Cucujiformia</taxon>
        <taxon>Curculionidae</taxon>
        <taxon>Scolytinae</taxon>
        <taxon>Hypothenemus</taxon>
    </lineage>
</organism>
<feature type="transmembrane region" description="Helical" evidence="1">
    <location>
        <begin position="536"/>
        <end position="560"/>
    </location>
</feature>
<name>A0ABD1FCT7_HYPHA</name>
<dbReference type="AlphaFoldDB" id="A0ABD1FCT7"/>
<feature type="chain" id="PRO_5044765343" description="Nose resistant-to-fluoxetine protein N-terminal domain-containing protein" evidence="2">
    <location>
        <begin position="21"/>
        <end position="642"/>
    </location>
</feature>
<keyword evidence="2" id="KW-0732">Signal</keyword>